<reference evidence="1 2" key="1">
    <citation type="submission" date="2019-09" db="EMBL/GenBank/DDBJ databases">
        <title>Consistent, comparative and evidence-based genome assembly and annotation for Cryptosporidium parvum, C. hominis and C. tyzzeri.</title>
        <authorList>
            <person name="Baptista R.P."/>
            <person name="Li Y."/>
            <person name="Sateriale A."/>
            <person name="Ansell B."/>
            <person name="Jex A."/>
            <person name="Sanders M."/>
            <person name="Brooks K."/>
            <person name="Tracey A."/>
            <person name="Berriman M."/>
            <person name="Striepen B."/>
            <person name="Cotton J.A."/>
            <person name="Kissinger J.C."/>
        </authorList>
    </citation>
    <scope>NUCLEOTIDE SEQUENCE [LARGE SCALE GENOMIC DNA]</scope>
    <source>
        <strain evidence="1 2">IOWA-ATCC</strain>
    </source>
</reference>
<accession>A0A7S7LIL3</accession>
<evidence type="ECO:0000313" key="1">
    <source>
        <dbReference type="EMBL" id="QOY42638.1"/>
    </source>
</evidence>
<dbReference type="Proteomes" id="UP000593906">
    <property type="component" value="Chromosome 3"/>
</dbReference>
<sequence length="97" mass="11248">MDLSEITFRNSLDEDLNIESWIDTTINFKNESLVEVSLLNSKKDKIKVDKKNIISKAIERKKFKKNKKAVNRKLSDNHKKDDDIISSGRTSLILRSL</sequence>
<organism evidence="1 2">
    <name type="scientific">Cryptosporidium parvum</name>
    <dbReference type="NCBI Taxonomy" id="5807"/>
    <lineage>
        <taxon>Eukaryota</taxon>
        <taxon>Sar</taxon>
        <taxon>Alveolata</taxon>
        <taxon>Apicomplexa</taxon>
        <taxon>Conoidasida</taxon>
        <taxon>Coccidia</taxon>
        <taxon>Eucoccidiorida</taxon>
        <taxon>Eimeriorina</taxon>
        <taxon>Cryptosporidiidae</taxon>
        <taxon>Cryptosporidium</taxon>
    </lineage>
</organism>
<dbReference type="AlphaFoldDB" id="A0A7S7LIL3"/>
<name>A0A7S7LIL3_CRYPV</name>
<proteinExistence type="predicted"/>
<evidence type="ECO:0000313" key="2">
    <source>
        <dbReference type="Proteomes" id="UP000593906"/>
    </source>
</evidence>
<gene>
    <name evidence="1" type="ORF">CPATCC_001291</name>
</gene>
<dbReference type="VEuPathDB" id="CryptoDB:CPATCC_0033860"/>
<dbReference type="EMBL" id="CP044420">
    <property type="protein sequence ID" value="QOY42638.1"/>
    <property type="molecule type" value="Genomic_DNA"/>
</dbReference>
<protein>
    <submittedName>
        <fullName evidence="1">Uncharacterized protein</fullName>
    </submittedName>
</protein>